<reference evidence="1 2" key="1">
    <citation type="submission" date="2016-07" db="EMBL/GenBank/DDBJ databases">
        <title>Multiple horizontal gene transfer events from other fungi enriched the ability of initially mycotrophic Trichoderma (Ascomycota) to feed on dead plant biomass.</title>
        <authorList>
            <consortium name="DOE Joint Genome Institute"/>
            <person name="Aerts A."/>
            <person name="Atanasova L."/>
            <person name="Chenthamara K."/>
            <person name="Zhang J."/>
            <person name="Grujic M."/>
            <person name="Henrissat B."/>
            <person name="Kuo A."/>
            <person name="Salamov A."/>
            <person name="Lipzen A."/>
            <person name="Labutti K."/>
            <person name="Barry K."/>
            <person name="Miao Y."/>
            <person name="Rahimi M.J."/>
            <person name="Shen Q."/>
            <person name="Grigoriev I.V."/>
            <person name="Kubicek C.P."/>
            <person name="Druzhinina I.S."/>
        </authorList>
    </citation>
    <scope>NUCLEOTIDE SEQUENCE [LARGE SCALE GENOMIC DNA]</scope>
    <source>
        <strain evidence="1 2">CBS 433.97</strain>
    </source>
</reference>
<accession>A0A2T3ZP17</accession>
<proteinExistence type="predicted"/>
<evidence type="ECO:0000313" key="1">
    <source>
        <dbReference type="EMBL" id="PTB46561.1"/>
    </source>
</evidence>
<dbReference type="EMBL" id="KZ679256">
    <property type="protein sequence ID" value="PTB46561.1"/>
    <property type="molecule type" value="Genomic_DNA"/>
</dbReference>
<dbReference type="Proteomes" id="UP000240493">
    <property type="component" value="Unassembled WGS sequence"/>
</dbReference>
<keyword evidence="2" id="KW-1185">Reference proteome</keyword>
<protein>
    <submittedName>
        <fullName evidence="1">Uncharacterized protein</fullName>
    </submittedName>
</protein>
<dbReference type="AlphaFoldDB" id="A0A2T3ZP17"/>
<gene>
    <name evidence="1" type="ORF">M441DRAFT_75399</name>
</gene>
<name>A0A2T3ZP17_TRIA4</name>
<evidence type="ECO:0000313" key="2">
    <source>
        <dbReference type="Proteomes" id="UP000240493"/>
    </source>
</evidence>
<organism evidence="1 2">
    <name type="scientific">Trichoderma asperellum (strain ATCC 204424 / CBS 433.97 / NBRC 101777)</name>
    <dbReference type="NCBI Taxonomy" id="1042311"/>
    <lineage>
        <taxon>Eukaryota</taxon>
        <taxon>Fungi</taxon>
        <taxon>Dikarya</taxon>
        <taxon>Ascomycota</taxon>
        <taxon>Pezizomycotina</taxon>
        <taxon>Sordariomycetes</taxon>
        <taxon>Hypocreomycetidae</taxon>
        <taxon>Hypocreales</taxon>
        <taxon>Hypocreaceae</taxon>
        <taxon>Trichoderma</taxon>
    </lineage>
</organism>
<sequence length="160" mass="18023">MKLYEARPANAWPSWRVPCPSLGCKTRRFRPFPPLFSSGDCAAVVRRCRNRFASAELSSREQADPFGMDSSMRPPYIRLALLRGSVADGSESRGWVALTLHDPWRHYSVLTIDRLPVITSKLKASLVNMNPCPVVVANTRLGKLIPRRAPIPRRVQTPRT</sequence>